<dbReference type="AlphaFoldDB" id="A0A1D3TGX8"/>
<dbReference type="EMBL" id="LT594589">
    <property type="protein sequence ID" value="SCP04211.1"/>
    <property type="molecule type" value="Genomic_DNA"/>
</dbReference>
<feature type="chain" id="PRO_5008921500" description="Fam-a protein" evidence="1">
    <location>
        <begin position="24"/>
        <end position="216"/>
    </location>
</feature>
<dbReference type="VEuPathDB" id="PlasmoDB:PocGH01_08030500"/>
<feature type="signal peptide" evidence="1">
    <location>
        <begin position="1"/>
        <end position="23"/>
    </location>
</feature>
<evidence type="ECO:0008006" key="4">
    <source>
        <dbReference type="Google" id="ProtNLM"/>
    </source>
</evidence>
<dbReference type="OrthoDB" id="385178at2759"/>
<evidence type="ECO:0000256" key="1">
    <source>
        <dbReference type="SAM" id="SignalP"/>
    </source>
</evidence>
<accession>A0A1D3TGX8</accession>
<name>A0A1D3TGX8_PLAOA</name>
<dbReference type="Proteomes" id="UP000242942">
    <property type="component" value="Chromosome 8"/>
</dbReference>
<evidence type="ECO:0000313" key="2">
    <source>
        <dbReference type="EMBL" id="SCP04211.1"/>
    </source>
</evidence>
<proteinExistence type="predicted"/>
<keyword evidence="3" id="KW-1185">Reference proteome</keyword>
<dbReference type="VEuPathDB" id="PlasmoDB:POWCR01_080028500"/>
<reference evidence="2 3" key="1">
    <citation type="submission" date="2016-06" db="EMBL/GenBank/DDBJ databases">
        <authorList>
            <consortium name="Pathogen Informatics"/>
        </authorList>
    </citation>
    <scope>NUCLEOTIDE SEQUENCE [LARGE SCALE GENOMIC DNA]</scope>
    <source>
        <strain evidence="2">PocGH01</strain>
    </source>
</reference>
<evidence type="ECO:0000313" key="3">
    <source>
        <dbReference type="Proteomes" id="UP000242942"/>
    </source>
</evidence>
<gene>
    <name evidence="2" type="primary">PocGH01_08030500</name>
    <name evidence="2" type="ORF">POCGH01_08030500</name>
</gene>
<protein>
    <recommendedName>
        <fullName evidence="4">Fam-a protein</fullName>
    </recommendedName>
</protein>
<keyword evidence="1" id="KW-0732">Signal</keyword>
<sequence length="216" mass="24760">MKESTMNFLLLLFSTSFFNHVFAKNFGGIPIEPRGVGYLSVRDNSDGEGFYTGDDVYYVPENADPKNGVGDRENNIGDVMNYADVEKVNKLKELNNTSTFQKVRKTFYESKSNDTRLGKHVKEILSVALNIPVKEINIHDIELLLKRWRYINKGKKFGNEGNNEEKYFKSVKKHGTYQTVTDPSTGEDDYMETVPYDNNENKANFISVTYLTELFS</sequence>
<organism evidence="2 3">
    <name type="scientific">Plasmodium ovale</name>
    <name type="common">malaria parasite P. ovale</name>
    <dbReference type="NCBI Taxonomy" id="36330"/>
    <lineage>
        <taxon>Eukaryota</taxon>
        <taxon>Sar</taxon>
        <taxon>Alveolata</taxon>
        <taxon>Apicomplexa</taxon>
        <taxon>Aconoidasida</taxon>
        <taxon>Haemosporida</taxon>
        <taxon>Plasmodiidae</taxon>
        <taxon>Plasmodium</taxon>
        <taxon>Plasmodium (Plasmodium)</taxon>
    </lineage>
</organism>